<sequence length="105" mass="12068">MKKNTCDNNVVFTVFKGKNEYWLRLANPDSVDKSVDMWVGLESEGSSSFLVIYKYSREIPRVEGSELILKRNKRLSIAIGKRQETKGINERKIESYVTYADAVKS</sequence>
<evidence type="ECO:0000313" key="2">
    <source>
        <dbReference type="Proteomes" id="UP001608902"/>
    </source>
</evidence>
<organism evidence="1 2">
    <name type="scientific">Gnathostoma spinigerum</name>
    <dbReference type="NCBI Taxonomy" id="75299"/>
    <lineage>
        <taxon>Eukaryota</taxon>
        <taxon>Metazoa</taxon>
        <taxon>Ecdysozoa</taxon>
        <taxon>Nematoda</taxon>
        <taxon>Chromadorea</taxon>
        <taxon>Rhabditida</taxon>
        <taxon>Spirurina</taxon>
        <taxon>Gnathostomatomorpha</taxon>
        <taxon>Gnathostomatoidea</taxon>
        <taxon>Gnathostomatidae</taxon>
        <taxon>Gnathostoma</taxon>
    </lineage>
</organism>
<name>A0ABD6EPK5_9BILA</name>
<keyword evidence="2" id="KW-1185">Reference proteome</keyword>
<evidence type="ECO:0000313" key="1">
    <source>
        <dbReference type="EMBL" id="MFH4979361.1"/>
    </source>
</evidence>
<comment type="caution">
    <text evidence="1">The sequence shown here is derived from an EMBL/GenBank/DDBJ whole genome shotgun (WGS) entry which is preliminary data.</text>
</comment>
<gene>
    <name evidence="1" type="ORF">AB6A40_006070</name>
</gene>
<reference evidence="1 2" key="1">
    <citation type="submission" date="2024-08" db="EMBL/GenBank/DDBJ databases">
        <title>Gnathostoma spinigerum genome.</title>
        <authorList>
            <person name="Gonzalez-Bertolin B."/>
            <person name="Monzon S."/>
            <person name="Zaballos A."/>
            <person name="Jimenez P."/>
            <person name="Dekumyoy P."/>
            <person name="Varona S."/>
            <person name="Cuesta I."/>
            <person name="Sumanam S."/>
            <person name="Adisakwattana P."/>
            <person name="Gasser R.B."/>
            <person name="Hernandez-Gonzalez A."/>
            <person name="Young N.D."/>
            <person name="Perteguer M.J."/>
        </authorList>
    </citation>
    <scope>NUCLEOTIDE SEQUENCE [LARGE SCALE GENOMIC DNA]</scope>
    <source>
        <strain evidence="1">AL3</strain>
        <tissue evidence="1">Liver</tissue>
    </source>
</reference>
<dbReference type="AlphaFoldDB" id="A0ABD6EPK5"/>
<dbReference type="Proteomes" id="UP001608902">
    <property type="component" value="Unassembled WGS sequence"/>
</dbReference>
<protein>
    <submittedName>
        <fullName evidence="1">Uncharacterized protein</fullName>
    </submittedName>
</protein>
<accession>A0ABD6EPK5</accession>
<dbReference type="EMBL" id="JBGFUD010004107">
    <property type="protein sequence ID" value="MFH4979361.1"/>
    <property type="molecule type" value="Genomic_DNA"/>
</dbReference>
<proteinExistence type="predicted"/>